<keyword evidence="2" id="KW-0503">Monooxygenase</keyword>
<dbReference type="EMBL" id="CP047045">
    <property type="protein sequence ID" value="QGZ93804.1"/>
    <property type="molecule type" value="Genomic_DNA"/>
</dbReference>
<evidence type="ECO:0000313" key="4">
    <source>
        <dbReference type="Proteomes" id="UP000431269"/>
    </source>
</evidence>
<dbReference type="InterPro" id="IPR017972">
    <property type="entry name" value="Cyt_P450_CS"/>
</dbReference>
<keyword evidence="2 3" id="KW-0560">Oxidoreductase</keyword>
<sequence length="396" mass="44289">MTGSKVTETNYSHHDPEFAQDPYQVFAEVRGKCPLGHSEQLGGFYFPTTYDGVKRVFSEYQTFSSAEGAGLPPQVVKFFPVDLDPPVHTRWRRVLNRFFTQEAAEADRPRIQGIADHLISAFAARGSADFVNELTRPFLAMTTLPVVGVPDKDRPMLSEKLLWMVHNRLFDFEGWVKRYGEIEAYLTGLMGERRSAPARNDLLQCLVDEEFDGRRLTDFEGYQVLILTLFGALDSTSSAMSGALYHLGVHPQDRARLLSGEVPWSVAIEEFLRFTTPIQALRRTVTVEETELDGGVVKKGDFVLALNGAANRDPAKFSDPDQCIISRDAREHMSFGSGAHVCIGRHYARVMIEVCLKTVLGRIGDYKITDGFVPDYTSSEARALKTLPVSFTPRPA</sequence>
<dbReference type="RefSeq" id="WP_158764795.1">
    <property type="nucleotide sequence ID" value="NZ_CP047045.1"/>
</dbReference>
<name>A0A6I6MLE5_9CAUL</name>
<proteinExistence type="inferred from homology"/>
<accession>A0A6I6MLE5</accession>
<dbReference type="EC" id="1.14.-.-" evidence="3"/>
<dbReference type="Proteomes" id="UP000431269">
    <property type="component" value="Chromosome"/>
</dbReference>
<evidence type="ECO:0000313" key="3">
    <source>
        <dbReference type="EMBL" id="QGZ93804.1"/>
    </source>
</evidence>
<evidence type="ECO:0000256" key="2">
    <source>
        <dbReference type="RuleBase" id="RU000461"/>
    </source>
</evidence>
<dbReference type="PROSITE" id="PS00086">
    <property type="entry name" value="CYTOCHROME_P450"/>
    <property type="match status" value="1"/>
</dbReference>
<keyword evidence="2" id="KW-0479">Metal-binding</keyword>
<dbReference type="AlphaFoldDB" id="A0A6I6MLE5"/>
<dbReference type="KEGG" id="tsv:DSM104635_00617"/>
<gene>
    <name evidence="3" type="primary">eryF</name>
    <name evidence="3" type="ORF">DSM104635_00617</name>
</gene>
<dbReference type="InterPro" id="IPR036396">
    <property type="entry name" value="Cyt_P450_sf"/>
</dbReference>
<reference evidence="4" key="1">
    <citation type="submission" date="2019-12" db="EMBL/GenBank/DDBJ databases">
        <title>Complete genome of Terracaulis silvestris 0127_4.</title>
        <authorList>
            <person name="Vieira S."/>
            <person name="Riedel T."/>
            <person name="Sproer C."/>
            <person name="Pascual J."/>
            <person name="Boedeker C."/>
            <person name="Overmann J."/>
        </authorList>
    </citation>
    <scope>NUCLEOTIDE SEQUENCE [LARGE SCALE GENOMIC DNA]</scope>
    <source>
        <strain evidence="4">0127_4</strain>
    </source>
</reference>
<dbReference type="GO" id="GO:0005506">
    <property type="term" value="F:iron ion binding"/>
    <property type="evidence" value="ECO:0007669"/>
    <property type="project" value="InterPro"/>
</dbReference>
<dbReference type="InterPro" id="IPR002397">
    <property type="entry name" value="Cyt_P450_B"/>
</dbReference>
<keyword evidence="2" id="KW-0408">Iron</keyword>
<dbReference type="GO" id="GO:0004497">
    <property type="term" value="F:monooxygenase activity"/>
    <property type="evidence" value="ECO:0007669"/>
    <property type="project" value="UniProtKB-KW"/>
</dbReference>
<evidence type="ECO:0000256" key="1">
    <source>
        <dbReference type="ARBA" id="ARBA00010617"/>
    </source>
</evidence>
<dbReference type="SUPFAM" id="SSF48264">
    <property type="entry name" value="Cytochrome P450"/>
    <property type="match status" value="1"/>
</dbReference>
<dbReference type="GO" id="GO:0016705">
    <property type="term" value="F:oxidoreductase activity, acting on paired donors, with incorporation or reduction of molecular oxygen"/>
    <property type="evidence" value="ECO:0007669"/>
    <property type="project" value="InterPro"/>
</dbReference>
<dbReference type="Pfam" id="PF00067">
    <property type="entry name" value="p450"/>
    <property type="match status" value="1"/>
</dbReference>
<organism evidence="3 4">
    <name type="scientific">Terricaulis silvestris</name>
    <dbReference type="NCBI Taxonomy" id="2686094"/>
    <lineage>
        <taxon>Bacteria</taxon>
        <taxon>Pseudomonadati</taxon>
        <taxon>Pseudomonadota</taxon>
        <taxon>Alphaproteobacteria</taxon>
        <taxon>Caulobacterales</taxon>
        <taxon>Caulobacteraceae</taxon>
        <taxon>Terricaulis</taxon>
    </lineage>
</organism>
<dbReference type="InterPro" id="IPR001128">
    <property type="entry name" value="Cyt_P450"/>
</dbReference>
<dbReference type="PRINTS" id="PR00359">
    <property type="entry name" value="BP450"/>
</dbReference>
<dbReference type="PANTHER" id="PTHR46696">
    <property type="entry name" value="P450, PUTATIVE (EUROFUNG)-RELATED"/>
    <property type="match status" value="1"/>
</dbReference>
<keyword evidence="2" id="KW-0349">Heme</keyword>
<comment type="similarity">
    <text evidence="1 2">Belongs to the cytochrome P450 family.</text>
</comment>
<dbReference type="Gene3D" id="1.10.630.10">
    <property type="entry name" value="Cytochrome P450"/>
    <property type="match status" value="1"/>
</dbReference>
<keyword evidence="4" id="KW-1185">Reference proteome</keyword>
<dbReference type="PANTHER" id="PTHR46696:SF6">
    <property type="entry name" value="P450, PUTATIVE (EUROFUNG)-RELATED"/>
    <property type="match status" value="1"/>
</dbReference>
<protein>
    <submittedName>
        <fullName evidence="3">6-deoxyerythronolide B hydroxylase</fullName>
        <ecNumber evidence="3">1.14.-.-</ecNumber>
    </submittedName>
</protein>
<dbReference type="GO" id="GO:0020037">
    <property type="term" value="F:heme binding"/>
    <property type="evidence" value="ECO:0007669"/>
    <property type="project" value="InterPro"/>
</dbReference>